<evidence type="ECO:0000256" key="13">
    <source>
        <dbReference type="ARBA" id="ARBA00023212"/>
    </source>
</evidence>
<keyword evidence="9" id="KW-0493">Microtubule</keyword>
<dbReference type="GO" id="GO:0000278">
    <property type="term" value="P:mitotic cell cycle"/>
    <property type="evidence" value="ECO:0007669"/>
    <property type="project" value="InterPro"/>
</dbReference>
<dbReference type="GO" id="GO:0044732">
    <property type="term" value="C:mitotic spindle pole body"/>
    <property type="evidence" value="ECO:0007669"/>
    <property type="project" value="TreeGrafter"/>
</dbReference>
<evidence type="ECO:0000256" key="1">
    <source>
        <dbReference type="ARBA" id="ARBA00004123"/>
    </source>
</evidence>
<evidence type="ECO:0000256" key="5">
    <source>
        <dbReference type="ARBA" id="ARBA00020260"/>
    </source>
</evidence>
<evidence type="ECO:0000256" key="18">
    <source>
        <dbReference type="SAM" id="MobiDB-lite"/>
    </source>
</evidence>
<evidence type="ECO:0000256" key="11">
    <source>
        <dbReference type="ARBA" id="ARBA00022829"/>
    </source>
</evidence>
<dbReference type="PANTHER" id="PTHR28036:SF1">
    <property type="entry name" value="DASH COMPLEX SUBUNIT DAD2"/>
    <property type="match status" value="1"/>
</dbReference>
<name>A0A9W4TUL3_9ASCO</name>
<keyword evidence="12" id="KW-0995">Kinetochore</keyword>
<dbReference type="GO" id="GO:1990023">
    <property type="term" value="C:mitotic spindle midzone"/>
    <property type="evidence" value="ECO:0007669"/>
    <property type="project" value="TreeGrafter"/>
</dbReference>
<feature type="region of interest" description="Disordered" evidence="18">
    <location>
        <begin position="87"/>
        <end position="123"/>
    </location>
</feature>
<reference evidence="19" key="1">
    <citation type="submission" date="2022-12" db="EMBL/GenBank/DDBJ databases">
        <authorList>
            <person name="Brejova B."/>
        </authorList>
    </citation>
    <scope>NUCLEOTIDE SEQUENCE</scope>
</reference>
<dbReference type="AlphaFoldDB" id="A0A9W4TUL3"/>
<keyword evidence="8" id="KW-0132">Cell division</keyword>
<comment type="similarity">
    <text evidence="4">Belongs to the DASH complex DAD2 family.</text>
</comment>
<keyword evidence="20" id="KW-1185">Reference proteome</keyword>
<evidence type="ECO:0000256" key="4">
    <source>
        <dbReference type="ARBA" id="ARBA00005501"/>
    </source>
</evidence>
<accession>A0A9W4TUL3</accession>
<keyword evidence="10" id="KW-0498">Mitosis</keyword>
<dbReference type="InterPro" id="IPR013963">
    <property type="entry name" value="DASH_Dad2"/>
</dbReference>
<protein>
    <recommendedName>
        <fullName evidence="5">DASH complex subunit DAD2</fullName>
    </recommendedName>
    <alternativeName>
        <fullName evidence="17">Outer kinetochore protein DAD2</fullName>
    </alternativeName>
</protein>
<evidence type="ECO:0000313" key="20">
    <source>
        <dbReference type="Proteomes" id="UP001152885"/>
    </source>
</evidence>
<comment type="caution">
    <text evidence="19">The sequence shown here is derived from an EMBL/GenBank/DDBJ whole genome shotgun (WGS) entry which is preliminary data.</text>
</comment>
<evidence type="ECO:0000256" key="10">
    <source>
        <dbReference type="ARBA" id="ARBA00022776"/>
    </source>
</evidence>
<dbReference type="GO" id="GO:0051301">
    <property type="term" value="P:cell division"/>
    <property type="evidence" value="ECO:0007669"/>
    <property type="project" value="UniProtKB-KW"/>
</dbReference>
<proteinExistence type="inferred from homology"/>
<keyword evidence="13" id="KW-0206">Cytoskeleton</keyword>
<dbReference type="PANTHER" id="PTHR28036">
    <property type="entry name" value="DASH COMPLEX SUBUNIT DAD2"/>
    <property type="match status" value="1"/>
</dbReference>
<evidence type="ECO:0000256" key="9">
    <source>
        <dbReference type="ARBA" id="ARBA00022701"/>
    </source>
</evidence>
<comment type="subcellular location">
    <subcellularLocation>
        <location evidence="3">Chromosome</location>
        <location evidence="3">Centromere</location>
        <location evidence="3">Kinetochore</location>
    </subcellularLocation>
    <subcellularLocation>
        <location evidence="2">Cytoplasm</location>
        <location evidence="2">Cytoskeleton</location>
        <location evidence="2">Spindle</location>
    </subcellularLocation>
    <subcellularLocation>
        <location evidence="1">Nucleus</location>
    </subcellularLocation>
</comment>
<evidence type="ECO:0000256" key="16">
    <source>
        <dbReference type="ARBA" id="ARBA00023328"/>
    </source>
</evidence>
<keyword evidence="16" id="KW-0137">Centromere</keyword>
<feature type="compositionally biased region" description="Basic and acidic residues" evidence="18">
    <location>
        <begin position="95"/>
        <end position="106"/>
    </location>
</feature>
<dbReference type="EMBL" id="CANTUO010000001">
    <property type="protein sequence ID" value="CAI5756660.1"/>
    <property type="molecule type" value="Genomic_DNA"/>
</dbReference>
<evidence type="ECO:0000256" key="15">
    <source>
        <dbReference type="ARBA" id="ARBA00023306"/>
    </source>
</evidence>
<dbReference type="GO" id="GO:0005874">
    <property type="term" value="C:microtubule"/>
    <property type="evidence" value="ECO:0007669"/>
    <property type="project" value="UniProtKB-KW"/>
</dbReference>
<dbReference type="Proteomes" id="UP001152885">
    <property type="component" value="Unassembled WGS sequence"/>
</dbReference>
<evidence type="ECO:0000256" key="14">
    <source>
        <dbReference type="ARBA" id="ARBA00023242"/>
    </source>
</evidence>
<evidence type="ECO:0000256" key="17">
    <source>
        <dbReference type="ARBA" id="ARBA00030568"/>
    </source>
</evidence>
<evidence type="ECO:0000256" key="12">
    <source>
        <dbReference type="ARBA" id="ARBA00022838"/>
    </source>
</evidence>
<evidence type="ECO:0000256" key="6">
    <source>
        <dbReference type="ARBA" id="ARBA00022454"/>
    </source>
</evidence>
<evidence type="ECO:0000256" key="2">
    <source>
        <dbReference type="ARBA" id="ARBA00004186"/>
    </source>
</evidence>
<dbReference type="GO" id="GO:0008608">
    <property type="term" value="P:attachment of spindle microtubules to kinetochore"/>
    <property type="evidence" value="ECO:0007669"/>
    <property type="project" value="TreeGrafter"/>
</dbReference>
<dbReference type="OrthoDB" id="3230169at2759"/>
<keyword evidence="14" id="KW-0539">Nucleus</keyword>
<keyword evidence="11" id="KW-0159">Chromosome partition</keyword>
<gene>
    <name evidence="19" type="ORF">CANVERA_P1178</name>
</gene>
<organism evidence="19 20">
    <name type="scientific">Candida verbasci</name>
    <dbReference type="NCBI Taxonomy" id="1227364"/>
    <lineage>
        <taxon>Eukaryota</taxon>
        <taxon>Fungi</taxon>
        <taxon>Dikarya</taxon>
        <taxon>Ascomycota</taxon>
        <taxon>Saccharomycotina</taxon>
        <taxon>Pichiomycetes</taxon>
        <taxon>Debaryomycetaceae</taxon>
        <taxon>Candida/Lodderomyces clade</taxon>
        <taxon>Candida</taxon>
    </lineage>
</organism>
<keyword evidence="6" id="KW-0158">Chromosome</keyword>
<dbReference type="Pfam" id="PF08654">
    <property type="entry name" value="DASH_Dad2"/>
    <property type="match status" value="1"/>
</dbReference>
<feature type="compositionally biased region" description="Acidic residues" evidence="18">
    <location>
        <begin position="107"/>
        <end position="123"/>
    </location>
</feature>
<keyword evidence="7" id="KW-0963">Cytoplasm</keyword>
<evidence type="ECO:0000256" key="7">
    <source>
        <dbReference type="ARBA" id="ARBA00022490"/>
    </source>
</evidence>
<evidence type="ECO:0000256" key="3">
    <source>
        <dbReference type="ARBA" id="ARBA00004629"/>
    </source>
</evidence>
<keyword evidence="15" id="KW-0131">Cell cycle</keyword>
<dbReference type="GO" id="GO:0042729">
    <property type="term" value="C:DASH complex"/>
    <property type="evidence" value="ECO:0007669"/>
    <property type="project" value="InterPro"/>
</dbReference>
<evidence type="ECO:0000313" key="19">
    <source>
        <dbReference type="EMBL" id="CAI5756660.1"/>
    </source>
</evidence>
<sequence>MSRSIYSKIAEKRANLELLREFKELTNELLAELEFIGSNLEVVQDGTSSVAIVLSNWQNVIQNIQLASLGLIKQQQSGEKYPEPLVRINLNNDGENDKSQEDIEQHENEEDDEEEEEVSENET</sequence>
<evidence type="ECO:0000256" key="8">
    <source>
        <dbReference type="ARBA" id="ARBA00022618"/>
    </source>
</evidence>